<feature type="domain" description="General secretion pathway GspH" evidence="12">
    <location>
        <begin position="49"/>
        <end position="171"/>
    </location>
</feature>
<evidence type="ECO:0000256" key="1">
    <source>
        <dbReference type="ARBA" id="ARBA00004377"/>
    </source>
</evidence>
<keyword evidence="3" id="KW-1003">Cell membrane</keyword>
<sequence>MRKNNWAEKKRDGFSLVELMVIIAVIAILGATAVPSVINWLPDYRLKTAADNLVSRLQQAKIQAARLNAECVIFFDNAANSYHLVSGGNDGIFNGPPVPSGDDELLHTGLLEAYGNGVRFGPGNATTHVTGGAWAAGADPWDYALGDYILFDPKGILFETGYVYLRNDDGACIAVGTPTLAGAIVQTKWRNGAWD</sequence>
<evidence type="ECO:0000313" key="13">
    <source>
        <dbReference type="EMBL" id="SPD76284.1"/>
    </source>
</evidence>
<dbReference type="SUPFAM" id="SSF54523">
    <property type="entry name" value="Pili subunits"/>
    <property type="match status" value="1"/>
</dbReference>
<evidence type="ECO:0000256" key="11">
    <source>
        <dbReference type="SAM" id="Phobius"/>
    </source>
</evidence>
<reference evidence="13" key="1">
    <citation type="submission" date="2018-01" db="EMBL/GenBank/DDBJ databases">
        <authorList>
            <person name="Regsiter A."/>
            <person name="William W."/>
        </authorList>
    </citation>
    <scope>NUCLEOTIDE SEQUENCE</scope>
    <source>
        <strain evidence="13">TRIP AH-1</strain>
    </source>
</reference>
<evidence type="ECO:0000256" key="5">
    <source>
        <dbReference type="ARBA" id="ARBA00022519"/>
    </source>
</evidence>
<evidence type="ECO:0000256" key="8">
    <source>
        <dbReference type="ARBA" id="ARBA00023136"/>
    </source>
</evidence>
<proteinExistence type="inferred from homology"/>
<feature type="transmembrane region" description="Helical" evidence="11">
    <location>
        <begin position="21"/>
        <end position="41"/>
    </location>
</feature>
<evidence type="ECO:0000256" key="7">
    <source>
        <dbReference type="ARBA" id="ARBA00022989"/>
    </source>
</evidence>
<dbReference type="EMBL" id="OJIN01000234">
    <property type="protein sequence ID" value="SPD76284.1"/>
    <property type="molecule type" value="Genomic_DNA"/>
</dbReference>
<dbReference type="NCBIfam" id="TIGR02532">
    <property type="entry name" value="IV_pilin_GFxxxE"/>
    <property type="match status" value="1"/>
</dbReference>
<evidence type="ECO:0000259" key="12">
    <source>
        <dbReference type="Pfam" id="PF12019"/>
    </source>
</evidence>
<protein>
    <recommendedName>
        <fullName evidence="2">Type II secretion system protein H</fullName>
    </recommendedName>
    <alternativeName>
        <fullName evidence="10">General secretion pathway protein H</fullName>
    </alternativeName>
</protein>
<evidence type="ECO:0000256" key="4">
    <source>
        <dbReference type="ARBA" id="ARBA00022481"/>
    </source>
</evidence>
<dbReference type="GO" id="GO:0015627">
    <property type="term" value="C:type II protein secretion system complex"/>
    <property type="evidence" value="ECO:0007669"/>
    <property type="project" value="InterPro"/>
</dbReference>
<evidence type="ECO:0000256" key="6">
    <source>
        <dbReference type="ARBA" id="ARBA00022692"/>
    </source>
</evidence>
<evidence type="ECO:0000256" key="3">
    <source>
        <dbReference type="ARBA" id="ARBA00022475"/>
    </source>
</evidence>
<dbReference type="InterPro" id="IPR022346">
    <property type="entry name" value="T2SS_GspH"/>
</dbReference>
<dbReference type="InterPro" id="IPR045584">
    <property type="entry name" value="Pilin-like"/>
</dbReference>
<organism evidence="13">
    <name type="scientific">uncultured Desulfobacterium sp</name>
    <dbReference type="NCBI Taxonomy" id="201089"/>
    <lineage>
        <taxon>Bacteria</taxon>
        <taxon>Pseudomonadati</taxon>
        <taxon>Thermodesulfobacteriota</taxon>
        <taxon>Desulfobacteria</taxon>
        <taxon>Desulfobacterales</taxon>
        <taxon>Desulfobacteriaceae</taxon>
        <taxon>Desulfobacterium</taxon>
        <taxon>environmental samples</taxon>
    </lineage>
</organism>
<name>A0A445N3L6_9BACT</name>
<evidence type="ECO:0000256" key="2">
    <source>
        <dbReference type="ARBA" id="ARBA00021549"/>
    </source>
</evidence>
<dbReference type="Pfam" id="PF12019">
    <property type="entry name" value="GspH"/>
    <property type="match status" value="1"/>
</dbReference>
<comment type="similarity">
    <text evidence="9">Belongs to the GSP H family.</text>
</comment>
<evidence type="ECO:0000256" key="9">
    <source>
        <dbReference type="ARBA" id="ARBA00025772"/>
    </source>
</evidence>
<dbReference type="GO" id="GO:0015628">
    <property type="term" value="P:protein secretion by the type II secretion system"/>
    <property type="evidence" value="ECO:0007669"/>
    <property type="project" value="InterPro"/>
</dbReference>
<dbReference type="Pfam" id="PF07963">
    <property type="entry name" value="N_methyl"/>
    <property type="match status" value="1"/>
</dbReference>
<comment type="subcellular location">
    <subcellularLocation>
        <location evidence="1">Cell inner membrane</location>
        <topology evidence="1">Single-pass membrane protein</topology>
    </subcellularLocation>
</comment>
<dbReference type="Gene3D" id="3.30.700.10">
    <property type="entry name" value="Glycoprotein, Type 4 Pilin"/>
    <property type="match status" value="1"/>
</dbReference>
<evidence type="ECO:0000256" key="10">
    <source>
        <dbReference type="ARBA" id="ARBA00030775"/>
    </source>
</evidence>
<accession>A0A445N3L6</accession>
<keyword evidence="7 11" id="KW-1133">Transmembrane helix</keyword>
<keyword evidence="5" id="KW-0997">Cell inner membrane</keyword>
<gene>
    <name evidence="13" type="ORF">PITCH_A880036</name>
</gene>
<keyword evidence="6 11" id="KW-0812">Transmembrane</keyword>
<keyword evidence="8 11" id="KW-0472">Membrane</keyword>
<dbReference type="AlphaFoldDB" id="A0A445N3L6"/>
<dbReference type="GO" id="GO:0005886">
    <property type="term" value="C:plasma membrane"/>
    <property type="evidence" value="ECO:0007669"/>
    <property type="project" value="UniProtKB-SubCell"/>
</dbReference>
<keyword evidence="4" id="KW-0488">Methylation</keyword>
<dbReference type="InterPro" id="IPR012902">
    <property type="entry name" value="N_methyl_site"/>
</dbReference>